<keyword evidence="1" id="KW-1133">Transmembrane helix</keyword>
<dbReference type="EMBL" id="REGN01001826">
    <property type="protein sequence ID" value="RNA32244.1"/>
    <property type="molecule type" value="Genomic_DNA"/>
</dbReference>
<accession>A0A3M7S8V6</accession>
<gene>
    <name evidence="2" type="ORF">BpHYR1_004814</name>
</gene>
<evidence type="ECO:0000313" key="2">
    <source>
        <dbReference type="EMBL" id="RNA32244.1"/>
    </source>
</evidence>
<dbReference type="AlphaFoldDB" id="A0A3M7S8V6"/>
<reference evidence="2 3" key="1">
    <citation type="journal article" date="2018" name="Sci. Rep.">
        <title>Genomic signatures of local adaptation to the degree of environmental predictability in rotifers.</title>
        <authorList>
            <person name="Franch-Gras L."/>
            <person name="Hahn C."/>
            <person name="Garcia-Roger E.M."/>
            <person name="Carmona M.J."/>
            <person name="Serra M."/>
            <person name="Gomez A."/>
        </authorList>
    </citation>
    <scope>NUCLEOTIDE SEQUENCE [LARGE SCALE GENOMIC DNA]</scope>
    <source>
        <strain evidence="2">HYR1</strain>
    </source>
</reference>
<keyword evidence="1" id="KW-0472">Membrane</keyword>
<sequence>MPYIPHHFSILPAFTQDQNLSSSTSGSPYILARYQNRYFSSNRTCLRITLIEKKEIFSFIVWSLNHSIAGVIELILVYVQKDNKQKPRLLQMVPNGPTSKYNAHVEPNHQVIEDELNRSKYDKVNTYYYNQSYFQYIWNLAVTIFIFKILWSVLPMAVTWIVNWFEKKPTTQSQYVRQELKITPTKFTTNQDFNVWKKGFERYA</sequence>
<protein>
    <submittedName>
        <fullName evidence="2">Uncharacterized protein</fullName>
    </submittedName>
</protein>
<comment type="caution">
    <text evidence="2">The sequence shown here is derived from an EMBL/GenBank/DDBJ whole genome shotgun (WGS) entry which is preliminary data.</text>
</comment>
<evidence type="ECO:0000256" key="1">
    <source>
        <dbReference type="SAM" id="Phobius"/>
    </source>
</evidence>
<feature type="transmembrane region" description="Helical" evidence="1">
    <location>
        <begin position="136"/>
        <end position="162"/>
    </location>
</feature>
<proteinExistence type="predicted"/>
<keyword evidence="3" id="KW-1185">Reference proteome</keyword>
<keyword evidence="1" id="KW-0812">Transmembrane</keyword>
<feature type="transmembrane region" description="Helical" evidence="1">
    <location>
        <begin position="56"/>
        <end position="79"/>
    </location>
</feature>
<evidence type="ECO:0000313" key="3">
    <source>
        <dbReference type="Proteomes" id="UP000276133"/>
    </source>
</evidence>
<name>A0A3M7S8V6_BRAPC</name>
<organism evidence="2 3">
    <name type="scientific">Brachionus plicatilis</name>
    <name type="common">Marine rotifer</name>
    <name type="synonym">Brachionus muelleri</name>
    <dbReference type="NCBI Taxonomy" id="10195"/>
    <lineage>
        <taxon>Eukaryota</taxon>
        <taxon>Metazoa</taxon>
        <taxon>Spiralia</taxon>
        <taxon>Gnathifera</taxon>
        <taxon>Rotifera</taxon>
        <taxon>Eurotatoria</taxon>
        <taxon>Monogononta</taxon>
        <taxon>Pseudotrocha</taxon>
        <taxon>Ploima</taxon>
        <taxon>Brachionidae</taxon>
        <taxon>Brachionus</taxon>
    </lineage>
</organism>
<dbReference type="Proteomes" id="UP000276133">
    <property type="component" value="Unassembled WGS sequence"/>
</dbReference>